<dbReference type="OrthoDB" id="1494915at2"/>
<feature type="transmembrane region" description="Helical" evidence="1">
    <location>
        <begin position="80"/>
        <end position="100"/>
    </location>
</feature>
<dbReference type="Proteomes" id="UP000198596">
    <property type="component" value="Unassembled WGS sequence"/>
</dbReference>
<dbReference type="STRING" id="935223.SAMN04488131_12138"/>
<gene>
    <name evidence="2" type="ORF">SAMN04488131_12138</name>
</gene>
<dbReference type="AlphaFoldDB" id="A0A1I2IP97"/>
<keyword evidence="1" id="KW-0472">Membrane</keyword>
<name>A0A1I2IP97_9FLAO</name>
<dbReference type="RefSeq" id="WP_091208749.1">
    <property type="nucleotide sequence ID" value="NZ_FONQ01000021.1"/>
</dbReference>
<keyword evidence="1" id="KW-0812">Transmembrane</keyword>
<proteinExistence type="predicted"/>
<sequence>MAGTGNKFNVSQQFEIVPHQKGKAYPISVNEWVFIKSKIKGINIEINNFYWIGFLLLGACASCLITIIVTDFKNDYNAKYITWSFFSVSLLTGLLCLYFAKDKHKQEEIKPDEIISQMELIESRFETGEG</sequence>
<evidence type="ECO:0000313" key="3">
    <source>
        <dbReference type="Proteomes" id="UP000198596"/>
    </source>
</evidence>
<evidence type="ECO:0000313" key="2">
    <source>
        <dbReference type="EMBL" id="SFF42656.1"/>
    </source>
</evidence>
<organism evidence="2 3">
    <name type="scientific">Flavobacterium xueshanense</name>
    <dbReference type="NCBI Taxonomy" id="935223"/>
    <lineage>
        <taxon>Bacteria</taxon>
        <taxon>Pseudomonadati</taxon>
        <taxon>Bacteroidota</taxon>
        <taxon>Flavobacteriia</taxon>
        <taxon>Flavobacteriales</taxon>
        <taxon>Flavobacteriaceae</taxon>
        <taxon>Flavobacterium</taxon>
    </lineage>
</organism>
<keyword evidence="1" id="KW-1133">Transmembrane helix</keyword>
<reference evidence="3" key="1">
    <citation type="submission" date="2016-10" db="EMBL/GenBank/DDBJ databases">
        <authorList>
            <person name="Varghese N."/>
            <person name="Submissions S."/>
        </authorList>
    </citation>
    <scope>NUCLEOTIDE SEQUENCE [LARGE SCALE GENOMIC DNA]</scope>
    <source>
        <strain evidence="3">CGMCC 1.9227</strain>
    </source>
</reference>
<evidence type="ECO:0000256" key="1">
    <source>
        <dbReference type="SAM" id="Phobius"/>
    </source>
</evidence>
<accession>A0A1I2IP97</accession>
<dbReference type="EMBL" id="FONQ01000021">
    <property type="protein sequence ID" value="SFF42656.1"/>
    <property type="molecule type" value="Genomic_DNA"/>
</dbReference>
<protein>
    <submittedName>
        <fullName evidence="2">Uncharacterized protein</fullName>
    </submittedName>
</protein>
<feature type="transmembrane region" description="Helical" evidence="1">
    <location>
        <begin position="48"/>
        <end position="68"/>
    </location>
</feature>
<keyword evidence="3" id="KW-1185">Reference proteome</keyword>